<dbReference type="AlphaFoldDB" id="A0AAU6WQD8"/>
<evidence type="ECO:0000259" key="1">
    <source>
        <dbReference type="Pfam" id="PF15567"/>
    </source>
</evidence>
<dbReference type="InterPro" id="IPR029082">
    <property type="entry name" value="Imm35"/>
</dbReference>
<proteinExistence type="predicted"/>
<accession>A0AAU6WQD8</accession>
<gene>
    <name evidence="2" type="ORF">AAFP95_00875</name>
</gene>
<dbReference type="EMBL" id="CP154834">
    <property type="protein sequence ID" value="XAO74664.1"/>
    <property type="molecule type" value="Genomic_DNA"/>
</dbReference>
<dbReference type="Pfam" id="PF15567">
    <property type="entry name" value="Imm35"/>
    <property type="match status" value="1"/>
</dbReference>
<evidence type="ECO:0000313" key="3">
    <source>
        <dbReference type="Proteomes" id="UP001463665"/>
    </source>
</evidence>
<name>A0AAU6WQD8_9FLAO</name>
<dbReference type="Proteomes" id="UP001463665">
    <property type="component" value="Chromosome"/>
</dbReference>
<feature type="domain" description="Immunity protein 35" evidence="1">
    <location>
        <begin position="8"/>
        <end position="92"/>
    </location>
</feature>
<dbReference type="RefSeq" id="WP_294263858.1">
    <property type="nucleotide sequence ID" value="NZ_CP154834.1"/>
</dbReference>
<reference evidence="2 3" key="1">
    <citation type="submission" date="2024-04" db="EMBL/GenBank/DDBJ databases">
        <title>Genome sequencing and assembly of rice foliar adapted Chryseobacterium endophyticum OsEnb-ALM-A6.</title>
        <authorList>
            <person name="Kumar S."/>
            <person name="Javed M."/>
            <person name="Chouhan V."/>
            <person name="Charishma K."/>
            <person name="Patel A."/>
            <person name="Kumar M."/>
            <person name="Sahu K.P."/>
            <person name="Kumar A."/>
        </authorList>
    </citation>
    <scope>NUCLEOTIDE SEQUENCE [LARGE SCALE GENOMIC DNA]</scope>
    <source>
        <strain evidence="2 3">OsEnb-ALM-A6</strain>
    </source>
</reference>
<evidence type="ECO:0000313" key="2">
    <source>
        <dbReference type="EMBL" id="XAO74664.1"/>
    </source>
</evidence>
<sequence>MLTEIEIIKIAKDYLKMKEQKGGIELAIQEELSIKKNYGIIFSYNSKEYIETKDEEAALIGNSSFLVENKTGKIVVFGTNRSDEYYIEEYEAGRWPNMSRLSDFQ</sequence>
<keyword evidence="3" id="KW-1185">Reference proteome</keyword>
<organism evidence="2 3">
    <name type="scientific">Chryseobacterium endophyticum</name>
    <dbReference type="NCBI Taxonomy" id="1854762"/>
    <lineage>
        <taxon>Bacteria</taxon>
        <taxon>Pseudomonadati</taxon>
        <taxon>Bacteroidota</taxon>
        <taxon>Flavobacteriia</taxon>
        <taxon>Flavobacteriales</taxon>
        <taxon>Weeksellaceae</taxon>
        <taxon>Chryseobacterium group</taxon>
        <taxon>Chryseobacterium</taxon>
    </lineage>
</organism>
<protein>
    <submittedName>
        <fullName evidence="2">YrhB domain-containing protein</fullName>
    </submittedName>
</protein>